<organism evidence="2 3">
    <name type="scientific">Paraburkholderia steynii</name>
    <dbReference type="NCBI Taxonomy" id="1245441"/>
    <lineage>
        <taxon>Bacteria</taxon>
        <taxon>Pseudomonadati</taxon>
        <taxon>Pseudomonadota</taxon>
        <taxon>Betaproteobacteria</taxon>
        <taxon>Burkholderiales</taxon>
        <taxon>Burkholderiaceae</taxon>
        <taxon>Paraburkholderia</taxon>
    </lineage>
</organism>
<comment type="caution">
    <text evidence="2">The sequence shown here is derived from an EMBL/GenBank/DDBJ whole genome shotgun (WGS) entry which is preliminary data.</text>
</comment>
<evidence type="ECO:0000313" key="2">
    <source>
        <dbReference type="EMBL" id="TCG03669.1"/>
    </source>
</evidence>
<keyword evidence="3" id="KW-1185">Reference proteome</keyword>
<evidence type="ECO:0000259" key="1">
    <source>
        <dbReference type="Pfam" id="PF20335"/>
    </source>
</evidence>
<feature type="domain" description="DUF6630" evidence="1">
    <location>
        <begin position="48"/>
        <end position="195"/>
    </location>
</feature>
<proteinExistence type="predicted"/>
<gene>
    <name evidence="2" type="ORF">BZM27_46690</name>
</gene>
<reference evidence="2 3" key="1">
    <citation type="submission" date="2017-02" db="EMBL/GenBank/DDBJ databases">
        <title>Paraburkholderia sophoroidis sp. nov. and Paraburkholderia steynii sp. nov. rhizobial symbionts of the fynbos legume Hypocalyptus sophoroides.</title>
        <authorList>
            <person name="Steenkamp E.T."/>
            <person name="Beukes C.W."/>
            <person name="Van Zyl E."/>
            <person name="Avontuur J."/>
            <person name="Chan W.Y."/>
            <person name="Hassen A."/>
            <person name="Palmer M."/>
            <person name="Mthombeni L."/>
            <person name="Phalane F."/>
            <person name="Sereme K."/>
            <person name="Venter S.N."/>
        </authorList>
    </citation>
    <scope>NUCLEOTIDE SEQUENCE [LARGE SCALE GENOMIC DNA]</scope>
    <source>
        <strain evidence="2 3">HC1.1ba</strain>
    </source>
</reference>
<dbReference type="AlphaFoldDB" id="A0A4R0XAD9"/>
<sequence length="209" mass="23348">MFRIFNRWFSHSREERLQVTPAAPERELSDVEILRDHFSSSQAAESALTDLVQLIAKPLDAATRERLVASTRDAEPGEDTSAILDWALMRHVGEPESIDPSDWCLCIFVDWRASDEIEWQANQLLNTLGIADRWICPDDEQTVPGGLLAFGAWLAPKGYALLHLDTGSDDYIAFAVKRDDLDEALRLATTASANIKTDDMFAASTRVRG</sequence>
<dbReference type="Pfam" id="PF20335">
    <property type="entry name" value="DUF6630"/>
    <property type="match status" value="1"/>
</dbReference>
<dbReference type="EMBL" id="MWML01000359">
    <property type="protein sequence ID" value="TCG03669.1"/>
    <property type="molecule type" value="Genomic_DNA"/>
</dbReference>
<dbReference type="Proteomes" id="UP000294200">
    <property type="component" value="Unassembled WGS sequence"/>
</dbReference>
<protein>
    <recommendedName>
        <fullName evidence="1">DUF6630 domain-containing protein</fullName>
    </recommendedName>
</protein>
<dbReference type="InterPro" id="IPR046582">
    <property type="entry name" value="DUF6630"/>
</dbReference>
<evidence type="ECO:0000313" key="3">
    <source>
        <dbReference type="Proteomes" id="UP000294200"/>
    </source>
</evidence>
<accession>A0A4R0XAD9</accession>
<name>A0A4R0XAD9_9BURK</name>